<evidence type="ECO:0000259" key="4">
    <source>
        <dbReference type="Pfam" id="PF01814"/>
    </source>
</evidence>
<evidence type="ECO:0000256" key="1">
    <source>
        <dbReference type="ARBA" id="ARBA00010587"/>
    </source>
</evidence>
<dbReference type="InterPro" id="IPR012827">
    <property type="entry name" value="Hemerythrin_metal-bd"/>
</dbReference>
<gene>
    <name evidence="5" type="ORF">IPJ38_16885</name>
</gene>
<feature type="domain" description="Hemerythrin-like" evidence="4">
    <location>
        <begin position="14"/>
        <end position="116"/>
    </location>
</feature>
<dbReference type="GO" id="GO:0046872">
    <property type="term" value="F:metal ion binding"/>
    <property type="evidence" value="ECO:0007669"/>
    <property type="project" value="UniProtKB-KW"/>
</dbReference>
<dbReference type="Proteomes" id="UP000739411">
    <property type="component" value="Unassembled WGS sequence"/>
</dbReference>
<comment type="similarity">
    <text evidence="1">Belongs to the hemerythrin family.</text>
</comment>
<keyword evidence="2" id="KW-0479">Metal-binding</keyword>
<dbReference type="CDD" id="cd12107">
    <property type="entry name" value="Hemerythrin"/>
    <property type="match status" value="1"/>
</dbReference>
<evidence type="ECO:0000313" key="6">
    <source>
        <dbReference type="Proteomes" id="UP000739411"/>
    </source>
</evidence>
<evidence type="ECO:0000313" key="5">
    <source>
        <dbReference type="EMBL" id="MBK7416507.1"/>
    </source>
</evidence>
<name>A0A935MWZ4_9RHOO</name>
<dbReference type="InterPro" id="IPR012312">
    <property type="entry name" value="Hemerythrin-like"/>
</dbReference>
<protein>
    <submittedName>
        <fullName evidence="5">Hemerythrin family protein</fullName>
    </submittedName>
</protein>
<evidence type="ECO:0000256" key="3">
    <source>
        <dbReference type="ARBA" id="ARBA00023004"/>
    </source>
</evidence>
<dbReference type="AlphaFoldDB" id="A0A935MWZ4"/>
<dbReference type="NCBIfam" id="TIGR02481">
    <property type="entry name" value="hemeryth_dom"/>
    <property type="match status" value="1"/>
</dbReference>
<reference evidence="5 6" key="1">
    <citation type="submission" date="2020-10" db="EMBL/GenBank/DDBJ databases">
        <title>Connecting structure to function with the recovery of over 1000 high-quality activated sludge metagenome-assembled genomes encoding full-length rRNA genes using long-read sequencing.</title>
        <authorList>
            <person name="Singleton C.M."/>
            <person name="Petriglieri F."/>
            <person name="Kristensen J.M."/>
            <person name="Kirkegaard R.H."/>
            <person name="Michaelsen T.Y."/>
            <person name="Andersen M.H."/>
            <person name="Karst S.M."/>
            <person name="Dueholm M.S."/>
            <person name="Nielsen P.H."/>
            <person name="Albertsen M."/>
        </authorList>
    </citation>
    <scope>NUCLEOTIDE SEQUENCE [LARGE SCALE GENOMIC DNA]</scope>
    <source>
        <strain evidence="5">EsbW_18-Q3-R4-48_BATAC.463</strain>
    </source>
</reference>
<accession>A0A935MWZ4</accession>
<keyword evidence="3" id="KW-0408">Iron</keyword>
<dbReference type="Gene3D" id="1.20.120.50">
    <property type="entry name" value="Hemerythrin-like"/>
    <property type="match status" value="1"/>
</dbReference>
<dbReference type="SUPFAM" id="SSF47188">
    <property type="entry name" value="Hemerythrin-like"/>
    <property type="match status" value="1"/>
</dbReference>
<dbReference type="Pfam" id="PF01814">
    <property type="entry name" value="Hemerythrin"/>
    <property type="match status" value="1"/>
</dbReference>
<dbReference type="InterPro" id="IPR035938">
    <property type="entry name" value="Hemerythrin-like_sf"/>
</dbReference>
<sequence>MPKRTQWIPHFSTGNATLDRQHQQLLVQCNALADCLTDSDEAGEECFPGILEKLMASVRAHFATEHELLARHGFPTLDEHEHEGEEFEFLASEIISTENFDPDELQTFLALWCTGHIVGTSLLQRTCLGELSVT</sequence>
<comment type="caution">
    <text evidence="5">The sequence shown here is derived from an EMBL/GenBank/DDBJ whole genome shotgun (WGS) entry which is preliminary data.</text>
</comment>
<dbReference type="EMBL" id="JADJMS010000046">
    <property type="protein sequence ID" value="MBK7416507.1"/>
    <property type="molecule type" value="Genomic_DNA"/>
</dbReference>
<organism evidence="5 6">
    <name type="scientific">Candidatus Dechloromonas phosphorivorans</name>
    <dbReference type="NCBI Taxonomy" id="2899244"/>
    <lineage>
        <taxon>Bacteria</taxon>
        <taxon>Pseudomonadati</taxon>
        <taxon>Pseudomonadota</taxon>
        <taxon>Betaproteobacteria</taxon>
        <taxon>Rhodocyclales</taxon>
        <taxon>Azonexaceae</taxon>
        <taxon>Dechloromonas</taxon>
    </lineage>
</organism>
<evidence type="ECO:0000256" key="2">
    <source>
        <dbReference type="ARBA" id="ARBA00022723"/>
    </source>
</evidence>
<proteinExistence type="inferred from homology"/>